<dbReference type="PANTHER" id="PTHR35908">
    <property type="entry name" value="HYPOTHETICAL FUSION PROTEIN"/>
    <property type="match status" value="1"/>
</dbReference>
<dbReference type="STRING" id="644548.SCNU_17290"/>
<comment type="caution">
    <text evidence="2">The sequence shown here is derived from an EMBL/GenBank/DDBJ whole genome shotgun (WGS) entry which is preliminary data.</text>
</comment>
<evidence type="ECO:0000313" key="2">
    <source>
        <dbReference type="EMBL" id="EGD53713.1"/>
    </source>
</evidence>
<evidence type="ECO:0000259" key="1">
    <source>
        <dbReference type="PROSITE" id="PS51819"/>
    </source>
</evidence>
<gene>
    <name evidence="2" type="ORF">SCNU_17290</name>
</gene>
<reference evidence="2 3" key="1">
    <citation type="journal article" date="2011" name="J. Bacteriol.">
        <title>Draft Genome Sequence of Gordonia neofelifaecis NRRL B-59395, a Cholesterol-Degrading Actinomycete.</title>
        <authorList>
            <person name="Ge F."/>
            <person name="Li W."/>
            <person name="Chen G."/>
            <person name="Liu Y."/>
            <person name="Zhang G."/>
            <person name="Yong B."/>
            <person name="Wang Q."/>
            <person name="Wang N."/>
            <person name="Huang Z."/>
            <person name="Li W."/>
            <person name="Wang J."/>
            <person name="Wu C."/>
            <person name="Xie Q."/>
            <person name="Liu G."/>
        </authorList>
    </citation>
    <scope>NUCLEOTIDE SEQUENCE [LARGE SCALE GENOMIC DNA]</scope>
    <source>
        <strain evidence="2 3">NRRL B-59395</strain>
    </source>
</reference>
<evidence type="ECO:0000313" key="3">
    <source>
        <dbReference type="Proteomes" id="UP000035065"/>
    </source>
</evidence>
<accession>F1YNF9</accession>
<dbReference type="InterPro" id="IPR041581">
    <property type="entry name" value="Glyoxalase_6"/>
</dbReference>
<proteinExistence type="predicted"/>
<dbReference type="Gene3D" id="3.10.180.10">
    <property type="entry name" value="2,3-Dihydroxybiphenyl 1,2-Dioxygenase, domain 1"/>
    <property type="match status" value="1"/>
</dbReference>
<dbReference type="Proteomes" id="UP000035065">
    <property type="component" value="Unassembled WGS sequence"/>
</dbReference>
<dbReference type="PROSITE" id="PS51819">
    <property type="entry name" value="VOC"/>
    <property type="match status" value="1"/>
</dbReference>
<dbReference type="Pfam" id="PF18029">
    <property type="entry name" value="Glyoxalase_6"/>
    <property type="match status" value="1"/>
</dbReference>
<feature type="domain" description="VOC" evidence="1">
    <location>
        <begin position="1"/>
        <end position="110"/>
    </location>
</feature>
<dbReference type="AlphaFoldDB" id="F1YNF9"/>
<dbReference type="EMBL" id="AEUD01000018">
    <property type="protein sequence ID" value="EGD53713.1"/>
    <property type="molecule type" value="Genomic_DNA"/>
</dbReference>
<dbReference type="SUPFAM" id="SSF54593">
    <property type="entry name" value="Glyoxalase/Bleomycin resistance protein/Dihydroxybiphenyl dioxygenase"/>
    <property type="match status" value="1"/>
</dbReference>
<organism evidence="2 3">
    <name type="scientific">Gordonia neofelifaecis NRRL B-59395</name>
    <dbReference type="NCBI Taxonomy" id="644548"/>
    <lineage>
        <taxon>Bacteria</taxon>
        <taxon>Bacillati</taxon>
        <taxon>Actinomycetota</taxon>
        <taxon>Actinomycetes</taxon>
        <taxon>Mycobacteriales</taxon>
        <taxon>Gordoniaceae</taxon>
        <taxon>Gordonia</taxon>
    </lineage>
</organism>
<sequence length="110" mass="11781">MITVDTTDAVRLGNWWADVLGGRIVAENDGWFVIVSLGEGSPALVFQKVDDPTPGKNRIHLDLQTADMKAEVAKLTAAGATLVEERSMGDGLVWTTLADPDGNEFCVATH</sequence>
<dbReference type="InterPro" id="IPR029068">
    <property type="entry name" value="Glyas_Bleomycin-R_OHBP_Dase"/>
</dbReference>
<dbReference type="PANTHER" id="PTHR35908:SF1">
    <property type="entry name" value="CONSERVED PROTEIN"/>
    <property type="match status" value="1"/>
</dbReference>
<dbReference type="CDD" id="cd06587">
    <property type="entry name" value="VOC"/>
    <property type="match status" value="1"/>
</dbReference>
<dbReference type="InterPro" id="IPR037523">
    <property type="entry name" value="VOC_core"/>
</dbReference>
<dbReference type="eggNOG" id="COG0346">
    <property type="taxonomic scope" value="Bacteria"/>
</dbReference>
<name>F1YNF9_9ACTN</name>
<protein>
    <recommendedName>
        <fullName evidence="1">VOC domain-containing protein</fullName>
    </recommendedName>
</protein>
<keyword evidence="3" id="KW-1185">Reference proteome</keyword>